<dbReference type="PANTHER" id="PTHR11908:SF157">
    <property type="entry name" value="XANTHINE DEHYDROGENASE SUBUNIT D-RELATED"/>
    <property type="match status" value="1"/>
</dbReference>
<organism evidence="2 3">
    <name type="scientific">Desulforhopalus singaporensis</name>
    <dbReference type="NCBI Taxonomy" id="91360"/>
    <lineage>
        <taxon>Bacteria</taxon>
        <taxon>Pseudomonadati</taxon>
        <taxon>Thermodesulfobacteriota</taxon>
        <taxon>Desulfobulbia</taxon>
        <taxon>Desulfobulbales</taxon>
        <taxon>Desulfocapsaceae</taxon>
        <taxon>Desulforhopalus</taxon>
    </lineage>
</organism>
<dbReference type="Pfam" id="PF02738">
    <property type="entry name" value="MoCoBD_1"/>
    <property type="match status" value="1"/>
</dbReference>
<dbReference type="InterPro" id="IPR016208">
    <property type="entry name" value="Ald_Oxase/xanthine_DH-like"/>
</dbReference>
<reference evidence="2 3" key="1">
    <citation type="submission" date="2016-10" db="EMBL/GenBank/DDBJ databases">
        <authorList>
            <person name="de Groot N.N."/>
        </authorList>
    </citation>
    <scope>NUCLEOTIDE SEQUENCE [LARGE SCALE GENOMIC DNA]</scope>
    <source>
        <strain evidence="2 3">DSM 12130</strain>
    </source>
</reference>
<dbReference type="SUPFAM" id="SSF54665">
    <property type="entry name" value="CO dehydrogenase molybdoprotein N-domain-like"/>
    <property type="match status" value="1"/>
</dbReference>
<dbReference type="Proteomes" id="UP000199073">
    <property type="component" value="Unassembled WGS sequence"/>
</dbReference>
<dbReference type="Gene3D" id="3.30.365.10">
    <property type="entry name" value="Aldehyde oxidase/xanthine dehydrogenase, molybdopterin binding domain"/>
    <property type="match status" value="4"/>
</dbReference>
<dbReference type="EMBL" id="FNJI01000019">
    <property type="protein sequence ID" value="SDP42125.1"/>
    <property type="molecule type" value="Genomic_DNA"/>
</dbReference>
<sequence length="763" mass="82296">MSYKDKKFRIVGKPMPRHDAWEKVLGNTSYAGDHEIPGMLHVKALRSAHAAARLIAIDTSAAEALEGVEAVLTAKDVPHNETVTKFGQTHTVGGFEGLYRVLADKKVRFYGEAVAIVAAETPEICDEALKLIKVEYEKLEGVYDPAEALKPGAYLVGEDESNLVCQYKIRKGDVTDGFSRADVIVENTFTVPQVDHAYMETECGTAWMGEDGIITIRASTQVIEHFRGIAEVLGLPQNKVRVIAPMVGGGFGGKEDITVETYLALVVYKTGRPCSMVWTREESLICHGKRHAYKMHYKTGVTKDGKLVAQQVDILSDAGAYVYLSPWILLYSTVKAVGPYDVETVKVDSRTVLTNNTFASANRGFGGAQVCFGYERQMDEAARAIGMDPLEFRRRNYLHQGDAMATGRILENAVETEATGIKVMEMLGEKTVSDKPNIVIGQGMASSMMSYGRMTFLHDTSRSYVSIELDGSVVVRCGVQDIGCGQTSSLASIAAEVLGVDMEDVTVFFGDTSLTPLAGTTTATRMLYMSGNATLKAAKAIRDNLLDKASKHLAVPVAELDLVNHQLVVESAPERNMELEQLVKLCASDGVELFNLAQFNAPAREFMDFTSGQGQVFADFTFGSHAIEVAVDTDTGRAEILKYVACYDAGQAVNKLSAEGQIEGGAVYGLGYGAMEGIQYDRGKTLNPDFATYLIPTSMDVPEIETDMIESGGGLGPFGAKGLGEPSSVPSAPAFVNAVCDAIGKSINDLPATPEAILKALES</sequence>
<accession>A0A1H0SKC6</accession>
<evidence type="ECO:0000259" key="1">
    <source>
        <dbReference type="SMART" id="SM01008"/>
    </source>
</evidence>
<dbReference type="Pfam" id="PF01315">
    <property type="entry name" value="Ald_Xan_dh_C"/>
    <property type="match status" value="1"/>
</dbReference>
<keyword evidence="3" id="KW-1185">Reference proteome</keyword>
<dbReference type="InterPro" id="IPR046867">
    <property type="entry name" value="AldOxase/xan_DH_MoCoBD2"/>
</dbReference>
<dbReference type="STRING" id="91360.SAMN05660330_02720"/>
<dbReference type="InterPro" id="IPR037165">
    <property type="entry name" value="AldOxase/xan_DH_Mopterin-bd_sf"/>
</dbReference>
<dbReference type="SMART" id="SM01008">
    <property type="entry name" value="Ald_Xan_dh_C"/>
    <property type="match status" value="1"/>
</dbReference>
<dbReference type="GO" id="GO:0005506">
    <property type="term" value="F:iron ion binding"/>
    <property type="evidence" value="ECO:0007669"/>
    <property type="project" value="InterPro"/>
</dbReference>
<protein>
    <submittedName>
        <fullName evidence="2">CO or xanthine dehydrogenase, Mo-binding subunit</fullName>
    </submittedName>
</protein>
<dbReference type="PANTHER" id="PTHR11908">
    <property type="entry name" value="XANTHINE DEHYDROGENASE"/>
    <property type="match status" value="1"/>
</dbReference>
<dbReference type="SUPFAM" id="SSF56003">
    <property type="entry name" value="Molybdenum cofactor-binding domain"/>
    <property type="match status" value="1"/>
</dbReference>
<dbReference type="Pfam" id="PF20256">
    <property type="entry name" value="MoCoBD_2"/>
    <property type="match status" value="1"/>
</dbReference>
<dbReference type="InterPro" id="IPR000674">
    <property type="entry name" value="Ald_Oxase/Xan_DH_a/b"/>
</dbReference>
<dbReference type="GO" id="GO:0016491">
    <property type="term" value="F:oxidoreductase activity"/>
    <property type="evidence" value="ECO:0007669"/>
    <property type="project" value="InterPro"/>
</dbReference>
<gene>
    <name evidence="2" type="ORF">SAMN05660330_02720</name>
</gene>
<name>A0A1H0SKC6_9BACT</name>
<feature type="domain" description="Aldehyde oxidase/xanthine dehydrogenase a/b hammerhead" evidence="1">
    <location>
        <begin position="25"/>
        <end position="140"/>
    </location>
</feature>
<proteinExistence type="predicted"/>
<dbReference type="OrthoDB" id="9775084at2"/>
<dbReference type="RefSeq" id="WP_092223726.1">
    <property type="nucleotide sequence ID" value="NZ_FNJI01000019.1"/>
</dbReference>
<evidence type="ECO:0000313" key="2">
    <source>
        <dbReference type="EMBL" id="SDP42125.1"/>
    </source>
</evidence>
<dbReference type="InterPro" id="IPR036856">
    <property type="entry name" value="Ald_Oxase/Xan_DH_a/b_sf"/>
</dbReference>
<dbReference type="AlphaFoldDB" id="A0A1H0SKC6"/>
<dbReference type="Gene3D" id="3.90.1170.50">
    <property type="entry name" value="Aldehyde oxidase/xanthine dehydrogenase, a/b hammerhead"/>
    <property type="match status" value="1"/>
</dbReference>
<evidence type="ECO:0000313" key="3">
    <source>
        <dbReference type="Proteomes" id="UP000199073"/>
    </source>
</evidence>
<dbReference type="InterPro" id="IPR008274">
    <property type="entry name" value="AldOxase/xan_DH_MoCoBD1"/>
</dbReference>